<dbReference type="OrthoDB" id="8557381at2"/>
<feature type="domain" description="HTH lysR-type" evidence="5">
    <location>
        <begin position="4"/>
        <end position="61"/>
    </location>
</feature>
<gene>
    <name evidence="6" type="ORF">VIN01S_22830</name>
</gene>
<dbReference type="Gene3D" id="3.40.190.10">
    <property type="entry name" value="Periplasmic binding protein-like II"/>
    <property type="match status" value="2"/>
</dbReference>
<accession>A0A4Y3HWC4</accession>
<dbReference type="EMBL" id="BJLF01000010">
    <property type="protein sequence ID" value="GEA51479.1"/>
    <property type="molecule type" value="Genomic_DNA"/>
</dbReference>
<dbReference type="PANTHER" id="PTHR30118:SF15">
    <property type="entry name" value="TRANSCRIPTIONAL REGULATORY PROTEIN"/>
    <property type="match status" value="1"/>
</dbReference>
<evidence type="ECO:0000256" key="4">
    <source>
        <dbReference type="ARBA" id="ARBA00023163"/>
    </source>
</evidence>
<dbReference type="PANTHER" id="PTHR30118">
    <property type="entry name" value="HTH-TYPE TRANSCRIPTIONAL REGULATOR LEUO-RELATED"/>
    <property type="match status" value="1"/>
</dbReference>
<dbReference type="GO" id="GO:0003677">
    <property type="term" value="F:DNA binding"/>
    <property type="evidence" value="ECO:0007669"/>
    <property type="project" value="UniProtKB-KW"/>
</dbReference>
<evidence type="ECO:0000259" key="5">
    <source>
        <dbReference type="PROSITE" id="PS50931"/>
    </source>
</evidence>
<keyword evidence="3" id="KW-0238">DNA-binding</keyword>
<dbReference type="PROSITE" id="PS50931">
    <property type="entry name" value="HTH_LYSR"/>
    <property type="match status" value="1"/>
</dbReference>
<evidence type="ECO:0000256" key="1">
    <source>
        <dbReference type="ARBA" id="ARBA00009437"/>
    </source>
</evidence>
<organism evidence="6 7">
    <name type="scientific">Vibrio inusitatus NBRC 102082</name>
    <dbReference type="NCBI Taxonomy" id="1219070"/>
    <lineage>
        <taxon>Bacteria</taxon>
        <taxon>Pseudomonadati</taxon>
        <taxon>Pseudomonadota</taxon>
        <taxon>Gammaproteobacteria</taxon>
        <taxon>Vibrionales</taxon>
        <taxon>Vibrionaceae</taxon>
        <taxon>Vibrio</taxon>
    </lineage>
</organism>
<keyword evidence="4" id="KW-0804">Transcription</keyword>
<keyword evidence="7" id="KW-1185">Reference proteome</keyword>
<proteinExistence type="inferred from homology"/>
<dbReference type="InterPro" id="IPR036390">
    <property type="entry name" value="WH_DNA-bd_sf"/>
</dbReference>
<keyword evidence="2" id="KW-0805">Transcription regulation</keyword>
<reference evidence="6 7" key="1">
    <citation type="submission" date="2019-06" db="EMBL/GenBank/DDBJ databases">
        <title>Whole genome shotgun sequence of Vibrio inusitatus NBRC 102082.</title>
        <authorList>
            <person name="Hosoyama A."/>
            <person name="Uohara A."/>
            <person name="Ohji S."/>
            <person name="Ichikawa N."/>
        </authorList>
    </citation>
    <scope>NUCLEOTIDE SEQUENCE [LARGE SCALE GENOMIC DNA]</scope>
    <source>
        <strain evidence="6 7">NBRC 102082</strain>
    </source>
</reference>
<name>A0A4Y3HWC4_9VIBR</name>
<dbReference type="Pfam" id="PF00126">
    <property type="entry name" value="HTH_1"/>
    <property type="match status" value="1"/>
</dbReference>
<comment type="similarity">
    <text evidence="1">Belongs to the LysR transcriptional regulatory family.</text>
</comment>
<dbReference type="InterPro" id="IPR005119">
    <property type="entry name" value="LysR_subst-bd"/>
</dbReference>
<evidence type="ECO:0000313" key="7">
    <source>
        <dbReference type="Proteomes" id="UP000318717"/>
    </source>
</evidence>
<dbReference type="RefSeq" id="WP_141345863.1">
    <property type="nucleotide sequence ID" value="NZ_BJLF01000010.1"/>
</dbReference>
<dbReference type="InterPro" id="IPR000847">
    <property type="entry name" value="LysR_HTH_N"/>
</dbReference>
<dbReference type="InterPro" id="IPR050389">
    <property type="entry name" value="LysR-type_TF"/>
</dbReference>
<comment type="caution">
    <text evidence="6">The sequence shown here is derived from an EMBL/GenBank/DDBJ whole genome shotgun (WGS) entry which is preliminary data.</text>
</comment>
<evidence type="ECO:0000313" key="6">
    <source>
        <dbReference type="EMBL" id="GEA51479.1"/>
    </source>
</evidence>
<evidence type="ECO:0000256" key="2">
    <source>
        <dbReference type="ARBA" id="ARBA00023015"/>
    </source>
</evidence>
<dbReference type="GO" id="GO:0003700">
    <property type="term" value="F:DNA-binding transcription factor activity"/>
    <property type="evidence" value="ECO:0007669"/>
    <property type="project" value="InterPro"/>
</dbReference>
<sequence length="300" mass="34139">MRYPNHDQLKLFLALYELRSTTKVADKLYLGQSSVSRGLQKLRHFFDDQLFIRRSHGLEPTPKAEYLAARLPNAMAELEDLFHHSLSFSPHELDINITIAVNAFLLPVIGKHLMQVLSTSAPNVRLQLRAWGTSTVGDLMAERVDIGVNYYPMDISKQFVQRKVGKDSFVMLMNKQHEWAHEEITAEQAANYPLVQLLINNFNYNSYTDMAIRAVGKEPLNRLKSTDLMLLTQCLQDDQTLMLPCSHRFAGSVGEHFKYSAIKNETHNPAGDIAAVHLNRFSSNPVHLWLIDHISQSLVS</sequence>
<dbReference type="SUPFAM" id="SSF46785">
    <property type="entry name" value="Winged helix' DNA-binding domain"/>
    <property type="match status" value="1"/>
</dbReference>
<dbReference type="SUPFAM" id="SSF53850">
    <property type="entry name" value="Periplasmic binding protein-like II"/>
    <property type="match status" value="1"/>
</dbReference>
<evidence type="ECO:0000256" key="3">
    <source>
        <dbReference type="ARBA" id="ARBA00023125"/>
    </source>
</evidence>
<dbReference type="Pfam" id="PF03466">
    <property type="entry name" value="LysR_substrate"/>
    <property type="match status" value="1"/>
</dbReference>
<dbReference type="Proteomes" id="UP000318717">
    <property type="component" value="Unassembled WGS sequence"/>
</dbReference>
<protein>
    <submittedName>
        <fullName evidence="6">Transcriptional regulator</fullName>
    </submittedName>
</protein>
<dbReference type="AlphaFoldDB" id="A0A4Y3HWC4"/>
<dbReference type="InterPro" id="IPR036388">
    <property type="entry name" value="WH-like_DNA-bd_sf"/>
</dbReference>
<dbReference type="Gene3D" id="1.10.10.10">
    <property type="entry name" value="Winged helix-like DNA-binding domain superfamily/Winged helix DNA-binding domain"/>
    <property type="match status" value="1"/>
</dbReference>